<dbReference type="AlphaFoldDB" id="A0A7C9EKF2"/>
<proteinExistence type="predicted"/>
<sequence>MRTMFIVAKFMQHCVKNLLIRKEIPFSFRPSQSKLNLRTSSYVQSHERWIGWTKFRKDSNFPFVLVHNWLDLFCHIVQNFPSPIFSHHLERLDFPYLVKIIQVHMHGFYMGFCLLTNILKRRAEEEEVANEMRQRLIDGMKL</sequence>
<name>A0A7C9EKF2_OPUST</name>
<dbReference type="EMBL" id="GISG01223654">
    <property type="protein sequence ID" value="MBA4664408.1"/>
    <property type="molecule type" value="Transcribed_RNA"/>
</dbReference>
<accession>A0A7C9EKF2</accession>
<evidence type="ECO:0000313" key="1">
    <source>
        <dbReference type="EMBL" id="MBA4664408.1"/>
    </source>
</evidence>
<organism evidence="1">
    <name type="scientific">Opuntia streptacantha</name>
    <name type="common">Prickly pear cactus</name>
    <name type="synonym">Opuntia cardona</name>
    <dbReference type="NCBI Taxonomy" id="393608"/>
    <lineage>
        <taxon>Eukaryota</taxon>
        <taxon>Viridiplantae</taxon>
        <taxon>Streptophyta</taxon>
        <taxon>Embryophyta</taxon>
        <taxon>Tracheophyta</taxon>
        <taxon>Spermatophyta</taxon>
        <taxon>Magnoliopsida</taxon>
        <taxon>eudicotyledons</taxon>
        <taxon>Gunneridae</taxon>
        <taxon>Pentapetalae</taxon>
        <taxon>Caryophyllales</taxon>
        <taxon>Cactineae</taxon>
        <taxon>Cactaceae</taxon>
        <taxon>Opuntioideae</taxon>
        <taxon>Opuntia</taxon>
    </lineage>
</organism>
<reference evidence="1" key="2">
    <citation type="submission" date="2020-07" db="EMBL/GenBank/DDBJ databases">
        <authorList>
            <person name="Vera ALvarez R."/>
            <person name="Arias-Moreno D.M."/>
            <person name="Jimenez-Jacinto V."/>
            <person name="Jimenez-Bremont J.F."/>
            <person name="Swaminathan K."/>
            <person name="Moose S.P."/>
            <person name="Guerrero-Gonzalez M.L."/>
            <person name="Marino-Ramirez L."/>
            <person name="Landsman D."/>
            <person name="Rodriguez-Kessler M."/>
            <person name="Delgado-Sanchez P."/>
        </authorList>
    </citation>
    <scope>NUCLEOTIDE SEQUENCE</scope>
    <source>
        <tissue evidence="1">Cladode</tissue>
    </source>
</reference>
<reference evidence="1" key="1">
    <citation type="journal article" date="2013" name="J. Plant Res.">
        <title>Effect of fungi and light on seed germination of three Opuntia species from semiarid lands of central Mexico.</title>
        <authorList>
            <person name="Delgado-Sanchez P."/>
            <person name="Jimenez-Bremont J.F."/>
            <person name="Guerrero-Gonzalez Mde L."/>
            <person name="Flores J."/>
        </authorList>
    </citation>
    <scope>NUCLEOTIDE SEQUENCE</scope>
    <source>
        <tissue evidence="1">Cladode</tissue>
    </source>
</reference>
<protein>
    <submittedName>
        <fullName evidence="1">Uncharacterized protein</fullName>
    </submittedName>
</protein>